<dbReference type="Pfam" id="PF10672">
    <property type="entry name" value="Methyltrans_SAM"/>
    <property type="match status" value="1"/>
</dbReference>
<keyword evidence="3" id="KW-0949">S-adenosyl-L-methionine</keyword>
<keyword evidence="1 5" id="KW-0489">Methyltransferase</keyword>
<evidence type="ECO:0000313" key="6">
    <source>
        <dbReference type="Proteomes" id="UP000662747"/>
    </source>
</evidence>
<dbReference type="CDD" id="cd02440">
    <property type="entry name" value="AdoMet_MTases"/>
    <property type="match status" value="1"/>
</dbReference>
<feature type="domain" description="S-adenosylmethionine-dependent methyltransferase" evidence="4">
    <location>
        <begin position="40"/>
        <end position="273"/>
    </location>
</feature>
<dbReference type="Gene3D" id="3.30.750.80">
    <property type="entry name" value="RNA methyltransferase domain (HRMD) like"/>
    <property type="match status" value="1"/>
</dbReference>
<dbReference type="Proteomes" id="UP000662747">
    <property type="component" value="Chromosome"/>
</dbReference>
<evidence type="ECO:0000256" key="2">
    <source>
        <dbReference type="ARBA" id="ARBA00022679"/>
    </source>
</evidence>
<evidence type="ECO:0000313" key="5">
    <source>
        <dbReference type="EMBL" id="QSQ24507.1"/>
    </source>
</evidence>
<keyword evidence="6" id="KW-1185">Reference proteome</keyword>
<dbReference type="InterPro" id="IPR019614">
    <property type="entry name" value="SAM-dep_methyl-trfase"/>
</dbReference>
<dbReference type="GO" id="GO:0032259">
    <property type="term" value="P:methylation"/>
    <property type="evidence" value="ECO:0007669"/>
    <property type="project" value="UniProtKB-KW"/>
</dbReference>
<dbReference type="Gene3D" id="3.40.50.150">
    <property type="entry name" value="Vaccinia Virus protein VP39"/>
    <property type="match status" value="1"/>
</dbReference>
<evidence type="ECO:0000256" key="3">
    <source>
        <dbReference type="ARBA" id="ARBA00022691"/>
    </source>
</evidence>
<keyword evidence="2" id="KW-0808">Transferase</keyword>
<protein>
    <submittedName>
        <fullName evidence="5">Class I SAM-dependent rRNA methyltransferase</fullName>
    </submittedName>
</protein>
<dbReference type="EMBL" id="CP071090">
    <property type="protein sequence ID" value="QSQ24507.1"/>
    <property type="molecule type" value="Genomic_DNA"/>
</dbReference>
<proteinExistence type="predicted"/>
<organism evidence="5 6">
    <name type="scientific">Pyxidicoccus parkwayensis</name>
    <dbReference type="NCBI Taxonomy" id="2813578"/>
    <lineage>
        <taxon>Bacteria</taxon>
        <taxon>Pseudomonadati</taxon>
        <taxon>Myxococcota</taxon>
        <taxon>Myxococcia</taxon>
        <taxon>Myxococcales</taxon>
        <taxon>Cystobacterineae</taxon>
        <taxon>Myxococcaceae</taxon>
        <taxon>Pyxidicoccus</taxon>
    </lineage>
</organism>
<dbReference type="GO" id="GO:0008168">
    <property type="term" value="F:methyltransferase activity"/>
    <property type="evidence" value="ECO:0007669"/>
    <property type="project" value="UniProtKB-KW"/>
</dbReference>
<evidence type="ECO:0000259" key="4">
    <source>
        <dbReference type="Pfam" id="PF10672"/>
    </source>
</evidence>
<dbReference type="SUPFAM" id="SSF53335">
    <property type="entry name" value="S-adenosyl-L-methionine-dependent methyltransferases"/>
    <property type="match status" value="1"/>
</dbReference>
<evidence type="ECO:0000256" key="1">
    <source>
        <dbReference type="ARBA" id="ARBA00022603"/>
    </source>
</evidence>
<dbReference type="PANTHER" id="PTHR43042">
    <property type="entry name" value="SAM-DEPENDENT METHYLTRANSFERASE"/>
    <property type="match status" value="1"/>
</dbReference>
<name>A0ABX7P008_9BACT</name>
<gene>
    <name evidence="5" type="ORF">JY651_06015</name>
</gene>
<dbReference type="InterPro" id="IPR029063">
    <property type="entry name" value="SAM-dependent_MTases_sf"/>
</dbReference>
<sequence>MAPSLVDTLRASRDRRGSLLSDARTTAFRVLNGEADGVPDVTADVFEGLYVISLYRDFTPPEEEALLDAAVAAWAPRSVYLKRRPREARVLANVAKESLAPELPARGEAVESLTAKENGLSFLIRPAQGLSVGLYLDMRDTRAWLQERVSGLTVLNLFSYTCAFGVVATASGAKRALNIDASRRVLEWGEENARLNGQPVDRYDYVAGDVFDWLKRLAKKGETFDVVIADPPSFSTTRTARFSAARDYARLADAAARVVSPGGRLVACCNHAGLPSRRFETMVAEGVALAGRKGRAMGSLGPSALDFPAPPGEEAALKVHVVELR</sequence>
<reference evidence="5 6" key="1">
    <citation type="submission" date="2021-02" db="EMBL/GenBank/DDBJ databases">
        <title>De Novo genome assembly of isolated myxobacteria.</title>
        <authorList>
            <person name="Stevens D.C."/>
        </authorList>
    </citation>
    <scope>NUCLEOTIDE SEQUENCE [LARGE SCALE GENOMIC DNA]</scope>
    <source>
        <strain evidence="6">SCPEA02</strain>
    </source>
</reference>
<dbReference type="RefSeq" id="WP_206726069.1">
    <property type="nucleotide sequence ID" value="NZ_CP071090.1"/>
</dbReference>
<accession>A0ABX7P008</accession>
<dbReference type="PANTHER" id="PTHR43042:SF3">
    <property type="entry name" value="RIBOSOMAL RNA LARGE SUBUNIT METHYLTRANSFERASE YWBD-RELATED"/>
    <property type="match status" value="1"/>
</dbReference>